<dbReference type="RefSeq" id="WP_183907214.1">
    <property type="nucleotide sequence ID" value="NZ_JACHXZ010000001.1"/>
</dbReference>
<evidence type="ECO:0000256" key="1">
    <source>
        <dbReference type="SAM" id="Phobius"/>
    </source>
</evidence>
<evidence type="ECO:0000313" key="3">
    <source>
        <dbReference type="Proteomes" id="UP000559987"/>
    </source>
</evidence>
<feature type="transmembrane region" description="Helical" evidence="1">
    <location>
        <begin position="90"/>
        <end position="108"/>
    </location>
</feature>
<sequence length="231" mass="24771">MQRDVKCGPMPWLVLLPTISFIWLVATVLIGAALAPGYQHAGQFMSELGAVGAPHALWVNLLGYLVVELWALAFFVLAWRAAPRALLSHWGFAVLGFYAVCLVAGALFSCDINCRPTVPSVTHEVHMLAGGLAYLSAVVGVLLTAFAARQWRGGSYLFWTGMVAAGLVLGLLLALDPDSPWVGARQRLLETTLYLWFIFLGITLYRQGPAAPVAAPTEAGATPEVQAHTSV</sequence>
<protein>
    <recommendedName>
        <fullName evidence="4">DUF998 domain-containing protein</fullName>
    </recommendedName>
</protein>
<proteinExistence type="predicted"/>
<organism evidence="2 3">
    <name type="scientific">Simiduia aestuariiviva</name>
    <dbReference type="NCBI Taxonomy" id="1510459"/>
    <lineage>
        <taxon>Bacteria</taxon>
        <taxon>Pseudomonadati</taxon>
        <taxon>Pseudomonadota</taxon>
        <taxon>Gammaproteobacteria</taxon>
        <taxon>Cellvibrionales</taxon>
        <taxon>Cellvibrionaceae</taxon>
        <taxon>Simiduia</taxon>
    </lineage>
</organism>
<dbReference type="InterPro" id="IPR009339">
    <property type="entry name" value="DUF998"/>
</dbReference>
<comment type="caution">
    <text evidence="2">The sequence shown here is derived from an EMBL/GenBank/DDBJ whole genome shotgun (WGS) entry which is preliminary data.</text>
</comment>
<keyword evidence="1" id="KW-1133">Transmembrane helix</keyword>
<dbReference type="Pfam" id="PF06197">
    <property type="entry name" value="DUF998"/>
    <property type="match status" value="1"/>
</dbReference>
<feature type="transmembrane region" description="Helical" evidence="1">
    <location>
        <begin position="12"/>
        <end position="35"/>
    </location>
</feature>
<feature type="transmembrane region" description="Helical" evidence="1">
    <location>
        <begin position="155"/>
        <end position="175"/>
    </location>
</feature>
<accession>A0A839UFQ4</accession>
<name>A0A839UFQ4_9GAMM</name>
<gene>
    <name evidence="2" type="ORF">FHS30_000040</name>
</gene>
<feature type="transmembrane region" description="Helical" evidence="1">
    <location>
        <begin position="55"/>
        <end position="78"/>
    </location>
</feature>
<evidence type="ECO:0000313" key="2">
    <source>
        <dbReference type="EMBL" id="MBB3166864.1"/>
    </source>
</evidence>
<keyword evidence="1" id="KW-0812">Transmembrane</keyword>
<dbReference type="EMBL" id="JACHXZ010000001">
    <property type="protein sequence ID" value="MBB3166864.1"/>
    <property type="molecule type" value="Genomic_DNA"/>
</dbReference>
<evidence type="ECO:0008006" key="4">
    <source>
        <dbReference type="Google" id="ProtNLM"/>
    </source>
</evidence>
<keyword evidence="1" id="KW-0472">Membrane</keyword>
<feature type="transmembrane region" description="Helical" evidence="1">
    <location>
        <begin position="128"/>
        <end position="148"/>
    </location>
</feature>
<reference evidence="2 3" key="1">
    <citation type="submission" date="2020-08" db="EMBL/GenBank/DDBJ databases">
        <title>Genomic Encyclopedia of Type Strains, Phase III (KMG-III): the genomes of soil and plant-associated and newly described type strains.</title>
        <authorList>
            <person name="Whitman W."/>
        </authorList>
    </citation>
    <scope>NUCLEOTIDE SEQUENCE [LARGE SCALE GENOMIC DNA]</scope>
    <source>
        <strain evidence="2 3">CECT 8571</strain>
    </source>
</reference>
<keyword evidence="3" id="KW-1185">Reference proteome</keyword>
<dbReference type="AlphaFoldDB" id="A0A839UFQ4"/>
<feature type="transmembrane region" description="Helical" evidence="1">
    <location>
        <begin position="187"/>
        <end position="205"/>
    </location>
</feature>
<dbReference type="Proteomes" id="UP000559987">
    <property type="component" value="Unassembled WGS sequence"/>
</dbReference>